<comment type="caution">
    <text evidence="1">The sequence shown here is derived from an EMBL/GenBank/DDBJ whole genome shotgun (WGS) entry which is preliminary data.</text>
</comment>
<proteinExistence type="predicted"/>
<dbReference type="EMBL" id="SEWF01000039">
    <property type="protein sequence ID" value="RYU93676.1"/>
    <property type="molecule type" value="Genomic_DNA"/>
</dbReference>
<reference evidence="1 2" key="1">
    <citation type="submission" date="2019-02" db="EMBL/GenBank/DDBJ databases">
        <title>Bacterial novel species Emticicia sp. 17J42-9 isolated from soil.</title>
        <authorList>
            <person name="Jung H.-Y."/>
        </authorList>
    </citation>
    <scope>NUCLEOTIDE SEQUENCE [LARGE SCALE GENOMIC DNA]</scope>
    <source>
        <strain evidence="1 2">17J42-9</strain>
    </source>
</reference>
<evidence type="ECO:0000313" key="1">
    <source>
        <dbReference type="EMBL" id="RYU93676.1"/>
    </source>
</evidence>
<dbReference type="AlphaFoldDB" id="A0A4Q5LVC5"/>
<gene>
    <name evidence="1" type="ORF">EWM59_20790</name>
</gene>
<dbReference type="OrthoDB" id="947846at2"/>
<name>A0A4Q5LVC5_9BACT</name>
<dbReference type="Proteomes" id="UP000293162">
    <property type="component" value="Unassembled WGS sequence"/>
</dbReference>
<keyword evidence="2" id="KW-1185">Reference proteome</keyword>
<evidence type="ECO:0000313" key="2">
    <source>
        <dbReference type="Proteomes" id="UP000293162"/>
    </source>
</evidence>
<organism evidence="1 2">
    <name type="scientific">Emticicia agri</name>
    <dbReference type="NCBI Taxonomy" id="2492393"/>
    <lineage>
        <taxon>Bacteria</taxon>
        <taxon>Pseudomonadati</taxon>
        <taxon>Bacteroidota</taxon>
        <taxon>Cytophagia</taxon>
        <taxon>Cytophagales</taxon>
        <taxon>Leadbetterellaceae</taxon>
        <taxon>Emticicia</taxon>
    </lineage>
</organism>
<protein>
    <submittedName>
        <fullName evidence="1">Uncharacterized protein</fullName>
    </submittedName>
</protein>
<accession>A0A4Q5LVC5</accession>
<dbReference type="RefSeq" id="WP_130023179.1">
    <property type="nucleotide sequence ID" value="NZ_SEWF01000039.1"/>
</dbReference>
<sequence length="206" mass="24478">MSIPYKYTNRKDEDHYFRAVETAKGKVRYYIVKNKIGYTDLIEEVPNGFEVVELPEEGRVIIRKKIPKKITEEERLIVEDAVRELSAFNDFIIFVNGNQLTVFHSQFNSLAGQEENLTAEEADEMYYGETKKWKRYFEGMFFTLIDERKRIFSVKRPVFTNWFSRGTGILEKSDDLMYLADKYCQHLGKDTFFDLIPLEWIEEDDD</sequence>